<dbReference type="Pfam" id="PF03417">
    <property type="entry name" value="AAT"/>
    <property type="match status" value="1"/>
</dbReference>
<gene>
    <name evidence="2" type="ORF">A3J59_04035</name>
</gene>
<organism evidence="2 3">
    <name type="scientific">Candidatus Buchananbacteria bacterium RIFCSPHIGHO2_02_FULL_56_16</name>
    <dbReference type="NCBI Taxonomy" id="1797542"/>
    <lineage>
        <taxon>Bacteria</taxon>
        <taxon>Candidatus Buchananiibacteriota</taxon>
    </lineage>
</organism>
<dbReference type="InterPro" id="IPR047794">
    <property type="entry name" value="C45_proenzyme-like"/>
</dbReference>
<dbReference type="AlphaFoldDB" id="A0A1G1YKS4"/>
<name>A0A1G1YKS4_9BACT</name>
<sequence length="341" mass="38820">MQNIPFISVKAKNNYDLGLQIGRRLKGQIRRRLTANKHLYRQLRLKRFSTLVATAEKFLPSTLQYFPNFVTELQGMSQGAGISLGALMVLMCEEELMDITDINVSKCTNVALKTKEGILIGHNEDWLNSYKNNGLYVLKCALGGNRSLSLNYIGSLAGSSCGLNSSGLCFTANSLNPGRFRYGVPIKFQFRAMLDCKTPRQAIYSDLAESSISGNTIFGWRNSRILDVEDFFGHHHIFYGKKFLIHTNHPLDRRDRNHDNTPKDSVKRYERAKAVLHAERRPDLESLKELLADHEAGICAHPRHHARWGSTIASVIMSPKQRWMEVCWSNPCQNRYVRYAL</sequence>
<dbReference type="InterPro" id="IPR005079">
    <property type="entry name" value="Peptidase_C45_hydrolase"/>
</dbReference>
<dbReference type="InterPro" id="IPR047801">
    <property type="entry name" value="Peptidase_C45"/>
</dbReference>
<feature type="domain" description="Peptidase C45 hydrolase" evidence="1">
    <location>
        <begin position="113"/>
        <end position="331"/>
    </location>
</feature>
<dbReference type="PANTHER" id="PTHR34180">
    <property type="entry name" value="PEPTIDASE C45"/>
    <property type="match status" value="1"/>
</dbReference>
<protein>
    <recommendedName>
        <fullName evidence="1">Peptidase C45 hydrolase domain-containing protein</fullName>
    </recommendedName>
</protein>
<dbReference type="EMBL" id="MHIL01000010">
    <property type="protein sequence ID" value="OGY52057.1"/>
    <property type="molecule type" value="Genomic_DNA"/>
</dbReference>
<evidence type="ECO:0000313" key="3">
    <source>
        <dbReference type="Proteomes" id="UP000177310"/>
    </source>
</evidence>
<dbReference type="Proteomes" id="UP000177310">
    <property type="component" value="Unassembled WGS sequence"/>
</dbReference>
<dbReference type="NCBIfam" id="NF040521">
    <property type="entry name" value="C45_proenzyme"/>
    <property type="match status" value="1"/>
</dbReference>
<proteinExistence type="predicted"/>
<dbReference type="Gene3D" id="3.60.60.10">
    <property type="entry name" value="Penicillin V Acylase, Chain A"/>
    <property type="match status" value="1"/>
</dbReference>
<evidence type="ECO:0000259" key="1">
    <source>
        <dbReference type="Pfam" id="PF03417"/>
    </source>
</evidence>
<evidence type="ECO:0000313" key="2">
    <source>
        <dbReference type="EMBL" id="OGY52057.1"/>
    </source>
</evidence>
<reference evidence="2 3" key="1">
    <citation type="journal article" date="2016" name="Nat. Commun.">
        <title>Thousands of microbial genomes shed light on interconnected biogeochemical processes in an aquifer system.</title>
        <authorList>
            <person name="Anantharaman K."/>
            <person name="Brown C.T."/>
            <person name="Hug L.A."/>
            <person name="Sharon I."/>
            <person name="Castelle C.J."/>
            <person name="Probst A.J."/>
            <person name="Thomas B.C."/>
            <person name="Singh A."/>
            <person name="Wilkins M.J."/>
            <person name="Karaoz U."/>
            <person name="Brodie E.L."/>
            <person name="Williams K.H."/>
            <person name="Hubbard S.S."/>
            <person name="Banfield J.F."/>
        </authorList>
    </citation>
    <scope>NUCLEOTIDE SEQUENCE [LARGE SCALE GENOMIC DNA]</scope>
</reference>
<comment type="caution">
    <text evidence="2">The sequence shown here is derived from an EMBL/GenBank/DDBJ whole genome shotgun (WGS) entry which is preliminary data.</text>
</comment>
<dbReference type="Gene3D" id="1.10.10.2120">
    <property type="match status" value="1"/>
</dbReference>
<dbReference type="PANTHER" id="PTHR34180:SF1">
    <property type="entry name" value="BETA-ALANYL-DOPAMINE_CARCININE HYDROLASE"/>
    <property type="match status" value="1"/>
</dbReference>
<accession>A0A1G1YKS4</accession>
<dbReference type="STRING" id="1797542.A3J59_04035"/>